<evidence type="ECO:0000313" key="3">
    <source>
        <dbReference type="Proteomes" id="UP000184052"/>
    </source>
</evidence>
<sequence>MSGKYKNVEEYLNDQPEHARALLLEMKSLILEVVPEAEEVMNYGVPAYALVEGGKAEQQVMIAGFKKHVGLYPHPETIEHFAKELKGYKTSTGTVQFPLDKPLPAKLIKDMVAYRRDMISEER</sequence>
<protein>
    <submittedName>
        <fullName evidence="2">Uncharacterized conserved protein YdhG, YjbR/CyaY-like superfamily, DUF1801 family</fullName>
    </submittedName>
</protein>
<proteinExistence type="predicted"/>
<dbReference type="STRING" id="1121476.SAMN02745751_03437"/>
<accession>A0A1M6MDE8</accession>
<feature type="domain" description="YdhG-like" evidence="1">
    <location>
        <begin position="20"/>
        <end position="113"/>
    </location>
</feature>
<dbReference type="Proteomes" id="UP000184052">
    <property type="component" value="Unassembled WGS sequence"/>
</dbReference>
<dbReference type="SUPFAM" id="SSF159888">
    <property type="entry name" value="YdhG-like"/>
    <property type="match status" value="1"/>
</dbReference>
<evidence type="ECO:0000259" key="1">
    <source>
        <dbReference type="Pfam" id="PF08818"/>
    </source>
</evidence>
<organism evidence="2 3">
    <name type="scientific">Dethiosulfatibacter aminovorans DSM 17477</name>
    <dbReference type="NCBI Taxonomy" id="1121476"/>
    <lineage>
        <taxon>Bacteria</taxon>
        <taxon>Bacillati</taxon>
        <taxon>Bacillota</taxon>
        <taxon>Tissierellia</taxon>
        <taxon>Dethiosulfatibacter</taxon>
    </lineage>
</organism>
<name>A0A1M6MDE8_9FIRM</name>
<dbReference type="RefSeq" id="WP_094763046.1">
    <property type="nucleotide sequence ID" value="NZ_FQZL01000041.1"/>
</dbReference>
<gene>
    <name evidence="2" type="ORF">SAMN02745751_03437</name>
</gene>
<dbReference type="Pfam" id="PF08818">
    <property type="entry name" value="DUF1801"/>
    <property type="match status" value="1"/>
</dbReference>
<keyword evidence="3" id="KW-1185">Reference proteome</keyword>
<evidence type="ECO:0000313" key="2">
    <source>
        <dbReference type="EMBL" id="SHJ81492.1"/>
    </source>
</evidence>
<dbReference type="InterPro" id="IPR014922">
    <property type="entry name" value="YdhG-like"/>
</dbReference>
<reference evidence="2 3" key="1">
    <citation type="submission" date="2016-11" db="EMBL/GenBank/DDBJ databases">
        <authorList>
            <person name="Jaros S."/>
            <person name="Januszkiewicz K."/>
            <person name="Wedrychowicz H."/>
        </authorList>
    </citation>
    <scope>NUCLEOTIDE SEQUENCE [LARGE SCALE GENOMIC DNA]</scope>
    <source>
        <strain evidence="2 3">DSM 17477</strain>
    </source>
</reference>
<dbReference type="AlphaFoldDB" id="A0A1M6MDE8"/>
<dbReference type="Gene3D" id="3.90.1150.200">
    <property type="match status" value="1"/>
</dbReference>
<dbReference type="EMBL" id="FQZL01000041">
    <property type="protein sequence ID" value="SHJ81492.1"/>
    <property type="molecule type" value="Genomic_DNA"/>
</dbReference>
<dbReference type="OrthoDB" id="115213at2"/>